<dbReference type="InterPro" id="IPR036291">
    <property type="entry name" value="NAD(P)-bd_dom_sf"/>
</dbReference>
<evidence type="ECO:0000313" key="4">
    <source>
        <dbReference type="EMBL" id="MFD1630284.1"/>
    </source>
</evidence>
<evidence type="ECO:0000259" key="3">
    <source>
        <dbReference type="Pfam" id="PF22725"/>
    </source>
</evidence>
<evidence type="ECO:0000313" key="5">
    <source>
        <dbReference type="Proteomes" id="UP001597118"/>
    </source>
</evidence>
<protein>
    <submittedName>
        <fullName evidence="4">Gfo/Idh/MocA family protein</fullName>
    </submittedName>
</protein>
<reference evidence="5" key="1">
    <citation type="journal article" date="2019" name="Int. J. Syst. Evol. Microbiol.">
        <title>The Global Catalogue of Microorganisms (GCM) 10K type strain sequencing project: providing services to taxonomists for standard genome sequencing and annotation.</title>
        <authorList>
            <consortium name="The Broad Institute Genomics Platform"/>
            <consortium name="The Broad Institute Genome Sequencing Center for Infectious Disease"/>
            <person name="Wu L."/>
            <person name="Ma J."/>
        </authorList>
    </citation>
    <scope>NUCLEOTIDE SEQUENCE [LARGE SCALE GENOMIC DNA]</scope>
    <source>
        <strain evidence="5">CCUG 53762</strain>
    </source>
</reference>
<dbReference type="Gene3D" id="3.30.360.10">
    <property type="entry name" value="Dihydrodipicolinate Reductase, domain 2"/>
    <property type="match status" value="1"/>
</dbReference>
<dbReference type="EMBL" id="JBHUDG010000015">
    <property type="protein sequence ID" value="MFD1630284.1"/>
    <property type="molecule type" value="Genomic_DNA"/>
</dbReference>
<dbReference type="InterPro" id="IPR055170">
    <property type="entry name" value="GFO_IDH_MocA-like_dom"/>
</dbReference>
<evidence type="ECO:0000256" key="1">
    <source>
        <dbReference type="ARBA" id="ARBA00023002"/>
    </source>
</evidence>
<dbReference type="Gene3D" id="3.40.50.720">
    <property type="entry name" value="NAD(P)-binding Rossmann-like Domain"/>
    <property type="match status" value="1"/>
</dbReference>
<proteinExistence type="predicted"/>
<dbReference type="InterPro" id="IPR000683">
    <property type="entry name" value="Gfo/Idh/MocA-like_OxRdtase_N"/>
</dbReference>
<feature type="domain" description="GFO/IDH/MocA-like oxidoreductase" evidence="3">
    <location>
        <begin position="134"/>
        <end position="260"/>
    </location>
</feature>
<comment type="caution">
    <text evidence="4">The sequence shown here is derived from an EMBL/GenBank/DDBJ whole genome shotgun (WGS) entry which is preliminary data.</text>
</comment>
<dbReference type="SUPFAM" id="SSF55347">
    <property type="entry name" value="Glyceraldehyde-3-phosphate dehydrogenase-like, C-terminal domain"/>
    <property type="match status" value="1"/>
</dbReference>
<evidence type="ECO:0000259" key="2">
    <source>
        <dbReference type="Pfam" id="PF01408"/>
    </source>
</evidence>
<keyword evidence="1" id="KW-0560">Oxidoreductase</keyword>
<dbReference type="Pfam" id="PF22725">
    <property type="entry name" value="GFO_IDH_MocA_C3"/>
    <property type="match status" value="1"/>
</dbReference>
<dbReference type="PANTHER" id="PTHR43818:SF11">
    <property type="entry name" value="BCDNA.GH03377"/>
    <property type="match status" value="1"/>
</dbReference>
<dbReference type="RefSeq" id="WP_379662660.1">
    <property type="nucleotide sequence ID" value="NZ_JBHUDG010000015.1"/>
</dbReference>
<keyword evidence="5" id="KW-1185">Reference proteome</keyword>
<organism evidence="4 5">
    <name type="scientific">Pseudopedobacter beijingensis</name>
    <dbReference type="NCBI Taxonomy" id="1207056"/>
    <lineage>
        <taxon>Bacteria</taxon>
        <taxon>Pseudomonadati</taxon>
        <taxon>Bacteroidota</taxon>
        <taxon>Sphingobacteriia</taxon>
        <taxon>Sphingobacteriales</taxon>
        <taxon>Sphingobacteriaceae</taxon>
        <taxon>Pseudopedobacter</taxon>
    </lineage>
</organism>
<gene>
    <name evidence="4" type="ORF">ACFSAH_10370</name>
</gene>
<dbReference type="Proteomes" id="UP001597118">
    <property type="component" value="Unassembled WGS sequence"/>
</dbReference>
<feature type="domain" description="Gfo/Idh/MocA-like oxidoreductase N-terminal" evidence="2">
    <location>
        <begin position="6"/>
        <end position="125"/>
    </location>
</feature>
<name>A0ABW4ID64_9SPHI</name>
<dbReference type="PANTHER" id="PTHR43818">
    <property type="entry name" value="BCDNA.GH03377"/>
    <property type="match status" value="1"/>
</dbReference>
<dbReference type="SUPFAM" id="SSF51735">
    <property type="entry name" value="NAD(P)-binding Rossmann-fold domains"/>
    <property type="match status" value="1"/>
</dbReference>
<sequence>MEKNTIKWGIIGCGDVTEVKSGPAFKKVAHSSLLAVMRRNAEKAADYAQRHQVGKWYADADQLINDPEINAIYIATPPSSHEKLTIRALRAGKDVYVEKPMALSVAGCANMNAVADETGNKLVIAHYRRAMPYFEKVRTLINNGAIGKVNLINLQVIQGGNHTIIAQTTENWRTNPEISGGGLFHDLAPHQLDFMIYLFGDVKAAVGLATSKKKESGTDDLICGQLLFENNIMFNGIWSFNNLLPENIDTCEIIGTEGKINFNFFGGTSIKIDSIHEDRIIEIAHPQHVQQPMIERVVAYFLNKGPNPCGAEYGIEVLRIIDLFTAKGSK</sequence>
<dbReference type="Pfam" id="PF01408">
    <property type="entry name" value="GFO_IDH_MocA"/>
    <property type="match status" value="1"/>
</dbReference>
<accession>A0ABW4ID64</accession>
<dbReference type="InterPro" id="IPR050463">
    <property type="entry name" value="Gfo/Idh/MocA_oxidrdct_glycsds"/>
</dbReference>